<dbReference type="AlphaFoldDB" id="A0AA46YMW9"/>
<sequence>MDDDVSLNWPRPAVAQWLLGTACAVAFIVAIWLSVTGASLTYDDVSDDGDTVEVTCKGPGEAAAHTRLAEEGSAPVQFEVSSGEGALDAVERELVEEAMGEDFPAARALTITRGINNDCAVANNARVRNSVWAFVAAGVLGVALTAITLLGVIDQRRSRTTRPRD</sequence>
<keyword evidence="1" id="KW-0812">Transmembrane</keyword>
<reference evidence="2" key="1">
    <citation type="submission" date="2022-01" db="EMBL/GenBank/DDBJ databases">
        <title>Nocardioidaceae gen. sp. A5X3R13.</title>
        <authorList>
            <person name="Lopez Marin M.A."/>
            <person name="Uhlik O."/>
        </authorList>
    </citation>
    <scope>NUCLEOTIDE SEQUENCE</scope>
    <source>
        <strain evidence="2">A5X3R13</strain>
    </source>
</reference>
<feature type="transmembrane region" description="Helical" evidence="1">
    <location>
        <begin position="12"/>
        <end position="35"/>
    </location>
</feature>
<name>A0AA46YMW9_9ACTN</name>
<dbReference type="KEGG" id="sgrg:L0C25_03485"/>
<keyword evidence="3" id="KW-1185">Reference proteome</keyword>
<dbReference type="RefSeq" id="WP_271635001.1">
    <property type="nucleotide sequence ID" value="NZ_CP094970.1"/>
</dbReference>
<keyword evidence="1" id="KW-1133">Transmembrane helix</keyword>
<dbReference type="Proteomes" id="UP001164390">
    <property type="component" value="Chromosome"/>
</dbReference>
<evidence type="ECO:0000313" key="3">
    <source>
        <dbReference type="Proteomes" id="UP001164390"/>
    </source>
</evidence>
<protein>
    <submittedName>
        <fullName evidence="2">Uncharacterized protein</fullName>
    </submittedName>
</protein>
<accession>A0AA46YMW9</accession>
<gene>
    <name evidence="2" type="ORF">L0C25_03485</name>
</gene>
<dbReference type="EMBL" id="CP094970">
    <property type="protein sequence ID" value="UYM06148.1"/>
    <property type="molecule type" value="Genomic_DNA"/>
</dbReference>
<proteinExistence type="predicted"/>
<organism evidence="2 3">
    <name type="scientific">Solicola gregarius</name>
    <dbReference type="NCBI Taxonomy" id="2908642"/>
    <lineage>
        <taxon>Bacteria</taxon>
        <taxon>Bacillati</taxon>
        <taxon>Actinomycetota</taxon>
        <taxon>Actinomycetes</taxon>
        <taxon>Propionibacteriales</taxon>
        <taxon>Nocardioidaceae</taxon>
        <taxon>Solicola</taxon>
    </lineage>
</organism>
<evidence type="ECO:0000256" key="1">
    <source>
        <dbReference type="SAM" id="Phobius"/>
    </source>
</evidence>
<evidence type="ECO:0000313" key="2">
    <source>
        <dbReference type="EMBL" id="UYM06148.1"/>
    </source>
</evidence>
<keyword evidence="1" id="KW-0472">Membrane</keyword>
<feature type="transmembrane region" description="Helical" evidence="1">
    <location>
        <begin position="131"/>
        <end position="153"/>
    </location>
</feature>